<proteinExistence type="predicted"/>
<reference evidence="1" key="1">
    <citation type="submission" date="2022-07" db="EMBL/GenBank/DDBJ databases">
        <authorList>
            <person name="Macas J."/>
            <person name="Novak P."/>
            <person name="Neumann P."/>
        </authorList>
    </citation>
    <scope>NUCLEOTIDE SEQUENCE</scope>
</reference>
<evidence type="ECO:0008006" key="3">
    <source>
        <dbReference type="Google" id="ProtNLM"/>
    </source>
</evidence>
<evidence type="ECO:0000313" key="1">
    <source>
        <dbReference type="EMBL" id="CAH9090550.1"/>
    </source>
</evidence>
<organism evidence="1 2">
    <name type="scientific">Cuscuta epithymum</name>
    <dbReference type="NCBI Taxonomy" id="186058"/>
    <lineage>
        <taxon>Eukaryota</taxon>
        <taxon>Viridiplantae</taxon>
        <taxon>Streptophyta</taxon>
        <taxon>Embryophyta</taxon>
        <taxon>Tracheophyta</taxon>
        <taxon>Spermatophyta</taxon>
        <taxon>Magnoliopsida</taxon>
        <taxon>eudicotyledons</taxon>
        <taxon>Gunneridae</taxon>
        <taxon>Pentapetalae</taxon>
        <taxon>asterids</taxon>
        <taxon>lamiids</taxon>
        <taxon>Solanales</taxon>
        <taxon>Convolvulaceae</taxon>
        <taxon>Cuscuteae</taxon>
        <taxon>Cuscuta</taxon>
        <taxon>Cuscuta subgen. Cuscuta</taxon>
    </lineage>
</organism>
<evidence type="ECO:0000313" key="2">
    <source>
        <dbReference type="Proteomes" id="UP001152523"/>
    </source>
</evidence>
<comment type="caution">
    <text evidence="1">The sequence shown here is derived from an EMBL/GenBank/DDBJ whole genome shotgun (WGS) entry which is preliminary data.</text>
</comment>
<gene>
    <name evidence="1" type="ORF">CEPIT_LOCUS11340</name>
</gene>
<dbReference type="EMBL" id="CAMAPF010000064">
    <property type="protein sequence ID" value="CAH9090550.1"/>
    <property type="molecule type" value="Genomic_DNA"/>
</dbReference>
<dbReference type="Proteomes" id="UP001152523">
    <property type="component" value="Unassembled WGS sequence"/>
</dbReference>
<accession>A0AAV0D5A3</accession>
<protein>
    <recommendedName>
        <fullName evidence="3">Reverse transcriptase zinc-binding domain-containing protein</fullName>
    </recommendedName>
</protein>
<keyword evidence="2" id="KW-1185">Reference proteome</keyword>
<dbReference type="AlphaFoldDB" id="A0AAV0D5A3"/>
<sequence length="127" mass="14432">MIQKHSIDATIDGLSLCVTEGKLCSSKVYDCLELKGEPETVPHILFGCQFSGAIWSRVRIWIGLHRQMTTLDSSVKWIKKDHGGAGIKAKTVWIAFIYTAYWIWRVRNATKFDGATLKEEDVFARIK</sequence>
<name>A0AAV0D5A3_9ASTE</name>